<feature type="region of interest" description="Disordered" evidence="1">
    <location>
        <begin position="53"/>
        <end position="84"/>
    </location>
</feature>
<dbReference type="Proteomes" id="UP000282656">
    <property type="component" value="Unassembled WGS sequence"/>
</dbReference>
<keyword evidence="2" id="KW-0812">Transmembrane</keyword>
<accession>A0A3A8QST2</accession>
<feature type="transmembrane region" description="Helical" evidence="2">
    <location>
        <begin position="407"/>
        <end position="427"/>
    </location>
</feature>
<sequence length="534" mass="58738">MDFQEALRELDVEADPGGDVIRRAYLRKLKTRKPETDPEGFARLREAYETVLARREGREAPRTQAAPLEEAAKPAPESGPTSPVVATPASLERFRAEFRALPPDAPPEAPVDVARRAVEALQDEVEPRQWLVEALLAADRVPEALAAYRDAYRQGHLGFLAELAQRFPRALEDAEISLLGRSAPHRFLWMVANRLLELDEVAHAWKVGQAAFERMGNNPEEPPPPPGWFVQFVLLLHLNVLPGPARELAQRYVAWVKAEGLSDAFASEEVAPLWPLVLELNALPDTFSGTLRRTLAKVVLDGHVERARAAFLALAKVRPEEATDAVHLLRQHAPLLYLALDRPAPPEARKDRRGERRRKETGPSPKAGDASPAAQAPSLPAPKAASAAPEPVADPWGPKGASRGFKVALGVLGVVALLVVALVVQNLRSRPDVGSRVPGQERVEAARQAAFGLCVQFSILDRSKGCNYLQSVVKLGDQGDCKALYDERIALRTRLENQLAVFGAKDDPTLRDRQRKMDEAFTAFEQALGRICQR</sequence>
<evidence type="ECO:0000313" key="4">
    <source>
        <dbReference type="Proteomes" id="UP000282656"/>
    </source>
</evidence>
<evidence type="ECO:0000256" key="2">
    <source>
        <dbReference type="SAM" id="Phobius"/>
    </source>
</evidence>
<keyword evidence="2" id="KW-1133">Transmembrane helix</keyword>
<comment type="caution">
    <text evidence="3">The sequence shown here is derived from an EMBL/GenBank/DDBJ whole genome shotgun (WGS) entry which is preliminary data.</text>
</comment>
<keyword evidence="4" id="KW-1185">Reference proteome</keyword>
<gene>
    <name evidence="3" type="ORF">D7X96_10480</name>
</gene>
<keyword evidence="2" id="KW-0472">Membrane</keyword>
<evidence type="ECO:0008006" key="5">
    <source>
        <dbReference type="Google" id="ProtNLM"/>
    </source>
</evidence>
<feature type="compositionally biased region" description="Basic and acidic residues" evidence="1">
    <location>
        <begin position="347"/>
        <end position="361"/>
    </location>
</feature>
<feature type="compositionally biased region" description="Low complexity" evidence="1">
    <location>
        <begin position="65"/>
        <end position="76"/>
    </location>
</feature>
<name>A0A3A8QST2_9BACT</name>
<evidence type="ECO:0000256" key="1">
    <source>
        <dbReference type="SAM" id="MobiDB-lite"/>
    </source>
</evidence>
<dbReference type="AlphaFoldDB" id="A0A3A8QST2"/>
<proteinExistence type="predicted"/>
<feature type="region of interest" description="Disordered" evidence="1">
    <location>
        <begin position="344"/>
        <end position="395"/>
    </location>
</feature>
<reference evidence="4" key="1">
    <citation type="submission" date="2018-09" db="EMBL/GenBank/DDBJ databases">
        <authorList>
            <person name="Livingstone P.G."/>
            <person name="Whitworth D.E."/>
        </authorList>
    </citation>
    <scope>NUCLEOTIDE SEQUENCE [LARGE SCALE GENOMIC DNA]</scope>
    <source>
        <strain evidence="4">AB047A</strain>
    </source>
</reference>
<dbReference type="EMBL" id="RAWM01000020">
    <property type="protein sequence ID" value="RKH70808.1"/>
    <property type="molecule type" value="Genomic_DNA"/>
</dbReference>
<organism evidence="3 4">
    <name type="scientific">Corallococcus interemptor</name>
    <dbReference type="NCBI Taxonomy" id="2316720"/>
    <lineage>
        <taxon>Bacteria</taxon>
        <taxon>Pseudomonadati</taxon>
        <taxon>Myxococcota</taxon>
        <taxon>Myxococcia</taxon>
        <taxon>Myxococcales</taxon>
        <taxon>Cystobacterineae</taxon>
        <taxon>Myxococcaceae</taxon>
        <taxon>Corallococcus</taxon>
    </lineage>
</organism>
<evidence type="ECO:0000313" key="3">
    <source>
        <dbReference type="EMBL" id="RKH70808.1"/>
    </source>
</evidence>
<protein>
    <recommendedName>
        <fullName evidence="5">J domain-containing protein</fullName>
    </recommendedName>
</protein>
<feature type="compositionally biased region" description="Low complexity" evidence="1">
    <location>
        <begin position="370"/>
        <end position="395"/>
    </location>
</feature>